<evidence type="ECO:0000313" key="3">
    <source>
        <dbReference type="Proteomes" id="UP000023785"/>
    </source>
</evidence>
<dbReference type="InterPro" id="IPR003431">
    <property type="entry name" value="B-propeller_Phytase"/>
</dbReference>
<proteinExistence type="predicted"/>
<evidence type="ECO:0000313" key="2">
    <source>
        <dbReference type="EMBL" id="ESK38670.1"/>
    </source>
</evidence>
<feature type="domain" description="BPP" evidence="1">
    <location>
        <begin position="27"/>
        <end position="326"/>
    </location>
</feature>
<organism evidence="2 3">
    <name type="scientific">Acinetobacter nectaris CIP 110549</name>
    <dbReference type="NCBI Taxonomy" id="1392540"/>
    <lineage>
        <taxon>Bacteria</taxon>
        <taxon>Pseudomonadati</taxon>
        <taxon>Pseudomonadota</taxon>
        <taxon>Gammaproteobacteria</taxon>
        <taxon>Moraxellales</taxon>
        <taxon>Moraxellaceae</taxon>
        <taxon>Acinetobacter</taxon>
    </lineage>
</organism>
<reference evidence="2 3" key="1">
    <citation type="submission" date="2013-10" db="EMBL/GenBank/DDBJ databases">
        <title>The Genome Sequence of Acinetobacter nectaris CIP 110549.</title>
        <authorList>
            <consortium name="The Broad Institute Genomics Platform"/>
            <consortium name="The Broad Institute Genome Sequencing Center for Infectious Disease"/>
            <person name="Cerqueira G."/>
            <person name="Feldgarden M."/>
            <person name="Courvalin P."/>
            <person name="Grillot-Courvalin C."/>
            <person name="Clermont D."/>
            <person name="Rocha E."/>
            <person name="Yoon E.-J."/>
            <person name="Nemec A."/>
            <person name="Young S.K."/>
            <person name="Zeng Q."/>
            <person name="Gargeya S."/>
            <person name="Fitzgerald M."/>
            <person name="Abouelleil A."/>
            <person name="Alvarado L."/>
            <person name="Berlin A.M."/>
            <person name="Chapman S.B."/>
            <person name="Gainer-Dewar J."/>
            <person name="Goldberg J."/>
            <person name="Gnerre S."/>
            <person name="Griggs A."/>
            <person name="Gujja S."/>
            <person name="Hansen M."/>
            <person name="Howarth C."/>
            <person name="Imamovic A."/>
            <person name="Ireland A."/>
            <person name="Larimer J."/>
            <person name="McCowan C."/>
            <person name="Murphy C."/>
            <person name="Pearson M."/>
            <person name="Poon T.W."/>
            <person name="Priest M."/>
            <person name="Roberts A."/>
            <person name="Saif S."/>
            <person name="Shea T."/>
            <person name="Sykes S."/>
            <person name="Wortman J."/>
            <person name="Nusbaum C."/>
            <person name="Birren B."/>
        </authorList>
    </citation>
    <scope>NUCLEOTIDE SEQUENCE [LARGE SCALE GENOMIC DNA]</scope>
    <source>
        <strain evidence="2 3">CIP 110549</strain>
    </source>
</reference>
<name>V2TRH3_9GAMM</name>
<dbReference type="PROSITE" id="PS51257">
    <property type="entry name" value="PROKAR_LIPOPROTEIN"/>
    <property type="match status" value="1"/>
</dbReference>
<dbReference type="Gene3D" id="2.120.10.30">
    <property type="entry name" value="TolB, C-terminal domain"/>
    <property type="match status" value="2"/>
</dbReference>
<dbReference type="InterPro" id="IPR011042">
    <property type="entry name" value="6-blade_b-propeller_TolB-like"/>
</dbReference>
<dbReference type="PROSITE" id="PS51662">
    <property type="entry name" value="BP_PHYTASE"/>
    <property type="match status" value="2"/>
</dbReference>
<dbReference type="RefSeq" id="WP_023273109.1">
    <property type="nucleotide sequence ID" value="NZ_KI530723.1"/>
</dbReference>
<gene>
    <name evidence="2" type="ORF">P256_01487</name>
</gene>
<evidence type="ECO:0000259" key="1">
    <source>
        <dbReference type="PROSITE" id="PS51662"/>
    </source>
</evidence>
<protein>
    <recommendedName>
        <fullName evidence="1">BPP domain-containing protein</fullName>
    </recommendedName>
</protein>
<dbReference type="SUPFAM" id="SSF50956">
    <property type="entry name" value="Thermostable phytase (3-phytase)"/>
    <property type="match status" value="2"/>
</dbReference>
<dbReference type="HOGENOM" id="CLU_020351_0_0_6"/>
<dbReference type="Proteomes" id="UP000023785">
    <property type="component" value="Unassembled WGS sequence"/>
</dbReference>
<dbReference type="PATRIC" id="fig|1392540.3.peg.1438"/>
<dbReference type="STRING" id="1392540.P256_01487"/>
<feature type="domain" description="BPP" evidence="1">
    <location>
        <begin position="327"/>
        <end position="651"/>
    </location>
</feature>
<keyword evidence="3" id="KW-1185">Reference proteome</keyword>
<dbReference type="EMBL" id="AYER01000006">
    <property type="protein sequence ID" value="ESK38670.1"/>
    <property type="molecule type" value="Genomic_DNA"/>
</dbReference>
<dbReference type="GO" id="GO:0016158">
    <property type="term" value="F:inositol hexakisphosphate 3-phosphatase activity"/>
    <property type="evidence" value="ECO:0007669"/>
    <property type="project" value="InterPro"/>
</dbReference>
<sequence length="655" mass="73996">MNIIFLKKTCFVSIVLLGLMGCGQKTMPVPEKSVISKDGTIQFESISINGTKDVFKVQSAKLLSIPYWSEAHLIQTSKTQGLQILNRQNHVLQSIDGAFGDIDYRIKDNLLFIQSVDLKQQRPTLLIFDMKSKQWQPSILLEKTKFKIAVCLYQDQSQQLYSFVIGGQGSAQQWAVNTTPNAKQPMQLVRNLNIPIGSKSCVVEDQQERLLINEEGIGIWEYLTDAEQPFKRKIVDMVKPYGHIEGSPGAFTQVDNMLFVVDTQQPFIYKYIHDGKNWQISDQLNTAELKKPEQLSAKREGEKVQLLLNDNHKLKIASLPYTTAHQDKKKDEHFQFVQAKVQTTPVPNVGDAADDPAIWYNEEIPTASRILGTDKQGGLQVYSLDGNEQQYLAVGRLNNVDIRPNFNWDGQRVDLAVATNRDHNSLHLFAIEKKTGHVSEIGQAQTSLKDIYGLCLYQNKQGDIYAIPNDKDGTFIQYHLSALKNKVNAKEIQKFSVKTQPEGCVVDDKNDQIFLGEEDRAVWQKSLLQNNSNLQEVATVGKNQIQDDIEGMGLYHGKKQSYLVVSSQGNNSYAVMEAHAPYRYRGSFKIVMNSVEQIDAVSETDGLDVTSHNLGGVWEKGMLVVQDGHKVMPEDHQNFKYVPWSEISEKLNLEE</sequence>
<accession>V2TRH3</accession>
<dbReference type="OrthoDB" id="8696437at2"/>
<dbReference type="AlphaFoldDB" id="V2TRH3"/>
<comment type="caution">
    <text evidence="2">The sequence shown here is derived from an EMBL/GenBank/DDBJ whole genome shotgun (WGS) entry which is preliminary data.</text>
</comment>
<dbReference type="eggNOG" id="COG4247">
    <property type="taxonomic scope" value="Bacteria"/>
</dbReference>
<dbReference type="Pfam" id="PF02333">
    <property type="entry name" value="Phytase"/>
    <property type="match status" value="2"/>
</dbReference>